<dbReference type="Proteomes" id="UP000245430">
    <property type="component" value="Unassembled WGS sequence"/>
</dbReference>
<dbReference type="EMBL" id="QGGP01000005">
    <property type="protein sequence ID" value="PWK18195.1"/>
    <property type="molecule type" value="Genomic_DNA"/>
</dbReference>
<accession>A0A316DK11</accession>
<dbReference type="OrthoDB" id="1429120at2"/>
<protein>
    <submittedName>
        <fullName evidence="1">Uncharacterized protein</fullName>
    </submittedName>
</protein>
<sequence length="119" mass="13595">MKSILLTLSISIFSNSIFSQNAFAKIEKNRNKNASTLFHDLNTSKDTLLLKSDSEIVHVYSINSVYKRELDVYLSETDLQIPLTKLSRGKHVMVVEQSPKKIIFVIYVYGPYPMASIEH</sequence>
<reference evidence="1 2" key="1">
    <citation type="submission" date="2018-05" db="EMBL/GenBank/DDBJ databases">
        <title>Genomic Encyclopedia of Archaeal and Bacterial Type Strains, Phase II (KMG-II): from individual species to whole genera.</title>
        <authorList>
            <person name="Goeker M."/>
        </authorList>
    </citation>
    <scope>NUCLEOTIDE SEQUENCE [LARGE SCALE GENOMIC DNA]</scope>
    <source>
        <strain evidence="1 2">DSM 22637</strain>
    </source>
</reference>
<evidence type="ECO:0000313" key="2">
    <source>
        <dbReference type="Proteomes" id="UP000245430"/>
    </source>
</evidence>
<name>A0A316DK11_9FLAO</name>
<dbReference type="AlphaFoldDB" id="A0A316DK11"/>
<comment type="caution">
    <text evidence="1">The sequence shown here is derived from an EMBL/GenBank/DDBJ whole genome shotgun (WGS) entry which is preliminary data.</text>
</comment>
<dbReference type="RefSeq" id="WP_146192573.1">
    <property type="nucleotide sequence ID" value="NZ_QGGP01000005.1"/>
</dbReference>
<gene>
    <name evidence="1" type="ORF">LX78_02104</name>
</gene>
<organism evidence="1 2">
    <name type="scientific">Xanthomarina spongicola</name>
    <dbReference type="NCBI Taxonomy" id="570520"/>
    <lineage>
        <taxon>Bacteria</taxon>
        <taxon>Pseudomonadati</taxon>
        <taxon>Bacteroidota</taxon>
        <taxon>Flavobacteriia</taxon>
        <taxon>Flavobacteriales</taxon>
        <taxon>Flavobacteriaceae</taxon>
        <taxon>Xanthomarina</taxon>
    </lineage>
</organism>
<evidence type="ECO:0000313" key="1">
    <source>
        <dbReference type="EMBL" id="PWK18195.1"/>
    </source>
</evidence>
<keyword evidence="2" id="KW-1185">Reference proteome</keyword>
<proteinExistence type="predicted"/>